<dbReference type="RefSeq" id="WP_090126453.1">
    <property type="nucleotide sequence ID" value="NZ_FNNJ01000017.1"/>
</dbReference>
<dbReference type="STRING" id="762486.SAMN05444411_1176"/>
<keyword evidence="2" id="KW-1185">Reference proteome</keyword>
<dbReference type="Proteomes" id="UP000199595">
    <property type="component" value="Unassembled WGS sequence"/>
</dbReference>
<dbReference type="OrthoDB" id="8441375at2"/>
<evidence type="ECO:0000313" key="1">
    <source>
        <dbReference type="EMBL" id="SDY06159.1"/>
    </source>
</evidence>
<dbReference type="AlphaFoldDB" id="A0A1H3GUZ9"/>
<organism evidence="1 2">
    <name type="scientific">Lutibacter oricola</name>
    <dbReference type="NCBI Taxonomy" id="762486"/>
    <lineage>
        <taxon>Bacteria</taxon>
        <taxon>Pseudomonadati</taxon>
        <taxon>Bacteroidota</taxon>
        <taxon>Flavobacteriia</taxon>
        <taxon>Flavobacteriales</taxon>
        <taxon>Flavobacteriaceae</taxon>
        <taxon>Lutibacter</taxon>
    </lineage>
</organism>
<gene>
    <name evidence="1" type="ORF">SAMN05444411_1176</name>
</gene>
<protein>
    <submittedName>
        <fullName evidence="1">Uncharacterized protein</fullName>
    </submittedName>
</protein>
<proteinExistence type="predicted"/>
<accession>A0A1H3GUZ9</accession>
<dbReference type="EMBL" id="FNNJ01000017">
    <property type="protein sequence ID" value="SDY06159.1"/>
    <property type="molecule type" value="Genomic_DNA"/>
</dbReference>
<name>A0A1H3GUZ9_9FLAO</name>
<evidence type="ECO:0000313" key="2">
    <source>
        <dbReference type="Proteomes" id="UP000199595"/>
    </source>
</evidence>
<reference evidence="1 2" key="1">
    <citation type="submission" date="2016-10" db="EMBL/GenBank/DDBJ databases">
        <authorList>
            <person name="de Groot N.N."/>
        </authorList>
    </citation>
    <scope>NUCLEOTIDE SEQUENCE [LARGE SCALE GENOMIC DNA]</scope>
    <source>
        <strain evidence="1 2">DSM 24956</strain>
    </source>
</reference>
<sequence length="320" mass="38130">MDNYIEKSLEELIKAENDFADSIKEKKAFFFSIENNEIYNLSLSIVEKIMSIQKLILKENSSLIENYSSLRYVLETLIQSELLVNEPEYTYKLFYSIYNHQLDKTNKFIERIKKEILIMKKYQLEDSKTTDIIKNGSDKSEGIEITKAKYQKAIKDLDDRADLEYTMFCGNFKWFGYGYTQSHLENKVLPEYQERLELFEKAKTEIAKKLVKKENVSKLFNFNNQYSKVFKELKDIRTWKEKAKLTNLEDEYNLVYDLSSALLHSTSYSFNTSNDIKDYETNMVKNLCFKYSKKIMVNINTYANMEFYDKFLMINIEEEK</sequence>